<sequence>MDGLSIATACFAFIEIADKTFNIVSDFVRDCKDAKSDLEAVNRELLALKRTLNLLKDLVSEGDESDLTNNTKRDIQDIIQNSLGIAETLDDELRGQQGRLLAVNWAARGKRKVATYRVILETNRRALSLAVETITLATAKNIKQDTTEILGDTTHMKRDLSRIMLRIQNLEALVTRQEADDPHAFMLRRPASPDPIHSSTPPWSSSRSSANDESSDAEGSAPEHIEGTVDGVSEFTDDTNRPETIAPGLKTPPSSLPVRMLSASNDRTEALVAQPEIPNTPSTPRMISGLVTSDSIVEDVETMVQPGTSKTQVLTFQLRQSQFLPSRLQISEDAYPTALSLGGEKLLWKQSGSSPDDMYDIQSECTSEAMALKRVDRLRHTIYKKEMRILSTDGSLILFKTSKSCWKVYDRLAEKTIKQEFPNSLSTWTQQILPISEDCSLVLMGHYRKGYTINRIRRTLSTTGKKGLVWNYQVLPSSRESAPHHVRISRNGQNIVGVLGDTQQLSVCIWRLTSDWFTEEAVASFQNIRDPVIVNLQQEDSNHQERVINLTSTKDTFSVLKGISSTRTKHHPSFRNTGFKVTTFNLNSGAVIFSQGLSASDIHGEDSKDSFFTDAKISSDGMLLRTRIGKFPSVGKRRTTWTGLETLVVRMEGLGVVHRLKEVWNADFTEPLTLSVFSPNFDMIARLSWKKKREDRAPRIWLEVYDLEEALKDEEET</sequence>
<comment type="caution">
    <text evidence="3">The sequence shown here is derived from an EMBL/GenBank/DDBJ whole genome shotgun (WGS) entry which is preliminary data.</text>
</comment>
<keyword evidence="1" id="KW-0175">Coiled coil</keyword>
<dbReference type="EMBL" id="PXXK01000066">
    <property type="protein sequence ID" value="RFN52464.1"/>
    <property type="molecule type" value="Genomic_DNA"/>
</dbReference>
<evidence type="ECO:0000313" key="3">
    <source>
        <dbReference type="EMBL" id="RFN52464.1"/>
    </source>
</evidence>
<evidence type="ECO:0000313" key="4">
    <source>
        <dbReference type="Proteomes" id="UP000265631"/>
    </source>
</evidence>
<evidence type="ECO:0000256" key="1">
    <source>
        <dbReference type="SAM" id="Coils"/>
    </source>
</evidence>
<dbReference type="Proteomes" id="UP000265631">
    <property type="component" value="Unassembled WGS sequence"/>
</dbReference>
<feature type="coiled-coil region" evidence="1">
    <location>
        <begin position="31"/>
        <end position="58"/>
    </location>
</feature>
<evidence type="ECO:0008006" key="5">
    <source>
        <dbReference type="Google" id="ProtNLM"/>
    </source>
</evidence>
<dbReference type="AlphaFoldDB" id="A0A395MX48"/>
<feature type="compositionally biased region" description="Low complexity" evidence="2">
    <location>
        <begin position="198"/>
        <end position="220"/>
    </location>
</feature>
<keyword evidence="4" id="KW-1185">Reference proteome</keyword>
<evidence type="ECO:0000256" key="2">
    <source>
        <dbReference type="SAM" id="MobiDB-lite"/>
    </source>
</evidence>
<proteinExistence type="predicted"/>
<protein>
    <recommendedName>
        <fullName evidence="5">Fungal N-terminal domain-containing protein</fullName>
    </recommendedName>
</protein>
<accession>A0A395MX48</accession>
<reference evidence="3 4" key="1">
    <citation type="journal article" date="2018" name="PLoS Pathog.">
        <title>Evolution of structural diversity of trichothecenes, a family of toxins produced by plant pathogenic and entomopathogenic fungi.</title>
        <authorList>
            <person name="Proctor R.H."/>
            <person name="McCormick S.P."/>
            <person name="Kim H.S."/>
            <person name="Cardoza R.E."/>
            <person name="Stanley A.M."/>
            <person name="Lindo L."/>
            <person name="Kelly A."/>
            <person name="Brown D.W."/>
            <person name="Lee T."/>
            <person name="Vaughan M.M."/>
            <person name="Alexander N.J."/>
            <person name="Busman M."/>
            <person name="Gutierrez S."/>
        </authorList>
    </citation>
    <scope>NUCLEOTIDE SEQUENCE [LARGE SCALE GENOMIC DNA]</scope>
    <source>
        <strain evidence="3 4">NRRL 13405</strain>
    </source>
</reference>
<gene>
    <name evidence="3" type="ORF">FIE12Z_3225</name>
</gene>
<feature type="region of interest" description="Disordered" evidence="2">
    <location>
        <begin position="186"/>
        <end position="256"/>
    </location>
</feature>
<name>A0A395MX48_9HYPO</name>
<dbReference type="STRING" id="2594813.A0A395MX48"/>
<organism evidence="3 4">
    <name type="scientific">Fusarium flagelliforme</name>
    <dbReference type="NCBI Taxonomy" id="2675880"/>
    <lineage>
        <taxon>Eukaryota</taxon>
        <taxon>Fungi</taxon>
        <taxon>Dikarya</taxon>
        <taxon>Ascomycota</taxon>
        <taxon>Pezizomycotina</taxon>
        <taxon>Sordariomycetes</taxon>
        <taxon>Hypocreomycetidae</taxon>
        <taxon>Hypocreales</taxon>
        <taxon>Nectriaceae</taxon>
        <taxon>Fusarium</taxon>
        <taxon>Fusarium incarnatum-equiseti species complex</taxon>
    </lineage>
</organism>